<dbReference type="InterPro" id="IPR019734">
    <property type="entry name" value="TPR_rpt"/>
</dbReference>
<organism evidence="5 6">
    <name type="scientific">Polarella glacialis</name>
    <name type="common">Dinoflagellate</name>
    <dbReference type="NCBI Taxonomy" id="89957"/>
    <lineage>
        <taxon>Eukaryota</taxon>
        <taxon>Sar</taxon>
        <taxon>Alveolata</taxon>
        <taxon>Dinophyceae</taxon>
        <taxon>Suessiales</taxon>
        <taxon>Suessiaceae</taxon>
        <taxon>Polarella</taxon>
    </lineage>
</organism>
<feature type="repeat" description="TPR" evidence="3">
    <location>
        <begin position="117"/>
        <end position="150"/>
    </location>
</feature>
<feature type="region of interest" description="Disordered" evidence="4">
    <location>
        <begin position="248"/>
        <end position="275"/>
    </location>
</feature>
<gene>
    <name evidence="5" type="ORF">PGLA2088_LOCUS48812</name>
</gene>
<evidence type="ECO:0000313" key="5">
    <source>
        <dbReference type="EMBL" id="CAE8737531.1"/>
    </source>
</evidence>
<protein>
    <submittedName>
        <fullName evidence="5">Uncharacterized protein</fullName>
    </submittedName>
</protein>
<keyword evidence="1" id="KW-0677">Repeat</keyword>
<evidence type="ECO:0000256" key="3">
    <source>
        <dbReference type="PROSITE-ProRule" id="PRU00339"/>
    </source>
</evidence>
<feature type="region of interest" description="Disordered" evidence="4">
    <location>
        <begin position="72"/>
        <end position="119"/>
    </location>
</feature>
<sequence>FDPAALAMAANKNPKLKEYMQDAKLMQTVNMLAQLGDTNQGMQQQMLMQMMQQDPRVLEVFMAMQGIDVNSMSPEDMAGMGGEGGDSMPSAAPTRAAPKKAEPPPPEDLRTPEQKEGDVFKGQGNELYKKKQFQEALDMYDKAIQKEPNDLTYYNNKNAVWVEMGKKDPEYLDKVMENCKDLVLRRYEINTANPGGASFEKVAKVFARMASVHERKLEFADAIEMYNKSLCEDNNRVVRTSLRELTKAKEKHEKESYIDPAKAEEHREKGNEYFK</sequence>
<dbReference type="EMBL" id="CAJNNW010036784">
    <property type="protein sequence ID" value="CAE8737531.1"/>
    <property type="molecule type" value="Genomic_DNA"/>
</dbReference>
<evidence type="ECO:0000313" key="6">
    <source>
        <dbReference type="Proteomes" id="UP000626109"/>
    </source>
</evidence>
<evidence type="ECO:0000256" key="1">
    <source>
        <dbReference type="ARBA" id="ARBA00022737"/>
    </source>
</evidence>
<dbReference type="PROSITE" id="PS50005">
    <property type="entry name" value="TPR"/>
    <property type="match status" value="1"/>
</dbReference>
<feature type="compositionally biased region" description="Basic and acidic residues" evidence="4">
    <location>
        <begin position="99"/>
        <end position="119"/>
    </location>
</feature>
<reference evidence="5" key="1">
    <citation type="submission" date="2021-02" db="EMBL/GenBank/DDBJ databases">
        <authorList>
            <person name="Dougan E. K."/>
            <person name="Rhodes N."/>
            <person name="Thang M."/>
            <person name="Chan C."/>
        </authorList>
    </citation>
    <scope>NUCLEOTIDE SEQUENCE</scope>
</reference>
<keyword evidence="2 3" id="KW-0802">TPR repeat</keyword>
<dbReference type="InterPro" id="IPR011990">
    <property type="entry name" value="TPR-like_helical_dom_sf"/>
</dbReference>
<dbReference type="AlphaFoldDB" id="A0A813LTD4"/>
<feature type="non-terminal residue" evidence="5">
    <location>
        <position position="275"/>
    </location>
</feature>
<feature type="non-terminal residue" evidence="5">
    <location>
        <position position="1"/>
    </location>
</feature>
<dbReference type="PANTHER" id="PTHR22904:SF523">
    <property type="entry name" value="STRESS-INDUCED-PHOSPHOPROTEIN 1"/>
    <property type="match status" value="1"/>
</dbReference>
<dbReference type="PANTHER" id="PTHR22904">
    <property type="entry name" value="TPR REPEAT CONTAINING PROTEIN"/>
    <property type="match status" value="1"/>
</dbReference>
<evidence type="ECO:0000256" key="2">
    <source>
        <dbReference type="ARBA" id="ARBA00022803"/>
    </source>
</evidence>
<dbReference type="SUPFAM" id="SSF48452">
    <property type="entry name" value="TPR-like"/>
    <property type="match status" value="1"/>
</dbReference>
<dbReference type="Pfam" id="PF00515">
    <property type="entry name" value="TPR_1"/>
    <property type="match status" value="1"/>
</dbReference>
<proteinExistence type="predicted"/>
<dbReference type="Proteomes" id="UP000626109">
    <property type="component" value="Unassembled WGS sequence"/>
</dbReference>
<evidence type="ECO:0000256" key="4">
    <source>
        <dbReference type="SAM" id="MobiDB-lite"/>
    </source>
</evidence>
<name>A0A813LTD4_POLGL</name>
<dbReference type="Gene3D" id="1.10.260.100">
    <property type="match status" value="1"/>
</dbReference>
<dbReference type="SMART" id="SM00028">
    <property type="entry name" value="TPR"/>
    <property type="match status" value="2"/>
</dbReference>
<dbReference type="Gene3D" id="1.25.40.10">
    <property type="entry name" value="Tetratricopeptide repeat domain"/>
    <property type="match status" value="1"/>
</dbReference>
<accession>A0A813LTD4</accession>
<dbReference type="GO" id="GO:0051879">
    <property type="term" value="F:Hsp90 protein binding"/>
    <property type="evidence" value="ECO:0007669"/>
    <property type="project" value="TreeGrafter"/>
</dbReference>
<comment type="caution">
    <text evidence="5">The sequence shown here is derived from an EMBL/GenBank/DDBJ whole genome shotgun (WGS) entry which is preliminary data.</text>
</comment>